<proteinExistence type="predicted"/>
<dbReference type="Pfam" id="PF00023">
    <property type="entry name" value="Ank"/>
    <property type="match status" value="1"/>
</dbReference>
<feature type="repeat" description="ANK" evidence="3">
    <location>
        <begin position="130"/>
        <end position="162"/>
    </location>
</feature>
<evidence type="ECO:0000256" key="2">
    <source>
        <dbReference type="ARBA" id="ARBA00023043"/>
    </source>
</evidence>
<accession>A0AA36MSV4</accession>
<comment type="caution">
    <text evidence="5">The sequence shown here is derived from an EMBL/GenBank/DDBJ whole genome shotgun (WGS) entry which is preliminary data.</text>
</comment>
<dbReference type="SUPFAM" id="SSF48403">
    <property type="entry name" value="Ankyrin repeat"/>
    <property type="match status" value="1"/>
</dbReference>
<keyword evidence="6" id="KW-1185">Reference proteome</keyword>
<evidence type="ECO:0000256" key="4">
    <source>
        <dbReference type="SAM" id="Phobius"/>
    </source>
</evidence>
<dbReference type="InterPro" id="IPR002110">
    <property type="entry name" value="Ankyrin_rpt"/>
</dbReference>
<dbReference type="Pfam" id="PF12796">
    <property type="entry name" value="Ank_2"/>
    <property type="match status" value="1"/>
</dbReference>
<feature type="non-terminal residue" evidence="5">
    <location>
        <position position="192"/>
    </location>
</feature>
<dbReference type="Gene3D" id="1.25.40.20">
    <property type="entry name" value="Ankyrin repeat-containing domain"/>
    <property type="match status" value="1"/>
</dbReference>
<protein>
    <recommendedName>
        <fullName evidence="7">Ankyrin repeat domain-containing protein</fullName>
    </recommendedName>
</protein>
<keyword evidence="2 3" id="KW-0040">ANK repeat</keyword>
<dbReference type="AlphaFoldDB" id="A0AA36MSV4"/>
<evidence type="ECO:0000256" key="1">
    <source>
        <dbReference type="ARBA" id="ARBA00022737"/>
    </source>
</evidence>
<dbReference type="InterPro" id="IPR036770">
    <property type="entry name" value="Ankyrin_rpt-contain_sf"/>
</dbReference>
<dbReference type="PROSITE" id="PS50297">
    <property type="entry name" value="ANK_REP_REGION"/>
    <property type="match status" value="3"/>
</dbReference>
<keyword evidence="1" id="KW-0677">Repeat</keyword>
<feature type="repeat" description="ANK" evidence="3">
    <location>
        <begin position="64"/>
        <end position="96"/>
    </location>
</feature>
<evidence type="ECO:0008006" key="7">
    <source>
        <dbReference type="Google" id="ProtNLM"/>
    </source>
</evidence>
<keyword evidence="4" id="KW-0472">Membrane</keyword>
<keyword evidence="4" id="KW-0812">Transmembrane</keyword>
<dbReference type="GO" id="GO:0004842">
    <property type="term" value="F:ubiquitin-protein transferase activity"/>
    <property type="evidence" value="ECO:0007669"/>
    <property type="project" value="TreeGrafter"/>
</dbReference>
<dbReference type="EMBL" id="CAUJNA010000589">
    <property type="protein sequence ID" value="CAJ1379018.1"/>
    <property type="molecule type" value="Genomic_DNA"/>
</dbReference>
<dbReference type="Proteomes" id="UP001178507">
    <property type="component" value="Unassembled WGS sequence"/>
</dbReference>
<evidence type="ECO:0000256" key="3">
    <source>
        <dbReference type="PROSITE-ProRule" id="PRU00023"/>
    </source>
</evidence>
<evidence type="ECO:0000313" key="5">
    <source>
        <dbReference type="EMBL" id="CAJ1379018.1"/>
    </source>
</evidence>
<reference evidence="5" key="1">
    <citation type="submission" date="2023-08" db="EMBL/GenBank/DDBJ databases">
        <authorList>
            <person name="Chen Y."/>
            <person name="Shah S."/>
            <person name="Dougan E. K."/>
            <person name="Thang M."/>
            <person name="Chan C."/>
        </authorList>
    </citation>
    <scope>NUCLEOTIDE SEQUENCE</scope>
</reference>
<sequence length="192" mass="20241">SFWWRRSNQRFEEDGEKQPPGALLLAFVACQYLFVAPIVPRGGERRLTARQSLGFDESGALGDGGTTPLMMAAHKGDAEEVKGYIKNGANLDAQDSYGWTALRYAVRADQVEAAKALVEGGADLNLGSKSGRSPLMSAASNGISDMVKLLLDAGADAKAKSSDGLTAYDMSMRGGATGCEECRKMLADAVGA</sequence>
<gene>
    <name evidence="5" type="ORF">EVOR1521_LOCUS7385</name>
</gene>
<dbReference type="PANTHER" id="PTHR24171">
    <property type="entry name" value="ANKYRIN REPEAT DOMAIN-CONTAINING PROTEIN 39-RELATED"/>
    <property type="match status" value="1"/>
</dbReference>
<feature type="transmembrane region" description="Helical" evidence="4">
    <location>
        <begin position="20"/>
        <end position="40"/>
    </location>
</feature>
<name>A0AA36MSV4_9DINO</name>
<dbReference type="GO" id="GO:0085020">
    <property type="term" value="P:protein K6-linked ubiquitination"/>
    <property type="evidence" value="ECO:0007669"/>
    <property type="project" value="TreeGrafter"/>
</dbReference>
<dbReference type="PRINTS" id="PR01415">
    <property type="entry name" value="ANKYRIN"/>
</dbReference>
<keyword evidence="4" id="KW-1133">Transmembrane helix</keyword>
<dbReference type="SMART" id="SM00248">
    <property type="entry name" value="ANK"/>
    <property type="match status" value="3"/>
</dbReference>
<feature type="repeat" description="ANK" evidence="3">
    <location>
        <begin position="97"/>
        <end position="129"/>
    </location>
</feature>
<organism evidence="5 6">
    <name type="scientific">Effrenium voratum</name>
    <dbReference type="NCBI Taxonomy" id="2562239"/>
    <lineage>
        <taxon>Eukaryota</taxon>
        <taxon>Sar</taxon>
        <taxon>Alveolata</taxon>
        <taxon>Dinophyceae</taxon>
        <taxon>Suessiales</taxon>
        <taxon>Symbiodiniaceae</taxon>
        <taxon>Effrenium</taxon>
    </lineage>
</organism>
<dbReference type="PANTHER" id="PTHR24171:SF8">
    <property type="entry name" value="BRCA1-ASSOCIATED RING DOMAIN PROTEIN 1"/>
    <property type="match status" value="1"/>
</dbReference>
<dbReference type="PROSITE" id="PS50088">
    <property type="entry name" value="ANK_REPEAT"/>
    <property type="match status" value="3"/>
</dbReference>
<evidence type="ECO:0000313" key="6">
    <source>
        <dbReference type="Proteomes" id="UP001178507"/>
    </source>
</evidence>